<evidence type="ECO:0000313" key="1">
    <source>
        <dbReference type="EMBL" id="MCJ2381762.1"/>
    </source>
</evidence>
<name>A0ABT0C421_9BACT</name>
<gene>
    <name evidence="1" type="ORF">MUN53_14310</name>
</gene>
<dbReference type="RefSeq" id="WP_243326142.1">
    <property type="nucleotide sequence ID" value="NZ_JAKZMM010000042.1"/>
</dbReference>
<dbReference type="Proteomes" id="UP001165444">
    <property type="component" value="Unassembled WGS sequence"/>
</dbReference>
<proteinExistence type="predicted"/>
<comment type="caution">
    <text evidence="1">The sequence shown here is derived from an EMBL/GenBank/DDBJ whole genome shotgun (WGS) entry which is preliminary data.</text>
</comment>
<protein>
    <submittedName>
        <fullName evidence="1">Uncharacterized protein</fullName>
    </submittedName>
</protein>
<organism evidence="1 2">
    <name type="scientific">Parabacteroides faecalis</name>
    <dbReference type="NCBI Taxonomy" id="2924040"/>
    <lineage>
        <taxon>Bacteria</taxon>
        <taxon>Pseudomonadati</taxon>
        <taxon>Bacteroidota</taxon>
        <taxon>Bacteroidia</taxon>
        <taxon>Bacteroidales</taxon>
        <taxon>Tannerellaceae</taxon>
        <taxon>Parabacteroides</taxon>
    </lineage>
</organism>
<dbReference type="EMBL" id="JAKZMM010000042">
    <property type="protein sequence ID" value="MCJ2381762.1"/>
    <property type="molecule type" value="Genomic_DNA"/>
</dbReference>
<accession>A0ABT0C421</accession>
<keyword evidence="2" id="KW-1185">Reference proteome</keyword>
<reference evidence="1 2" key="1">
    <citation type="submission" date="2022-03" db="EMBL/GenBank/DDBJ databases">
        <title>Parabacteroides sp. nov. isolated from swine feces.</title>
        <authorList>
            <person name="Bak J.E."/>
        </authorList>
    </citation>
    <scope>NUCLEOTIDE SEQUENCE [LARGE SCALE GENOMIC DNA]</scope>
    <source>
        <strain evidence="1 2">AGMB00274</strain>
    </source>
</reference>
<evidence type="ECO:0000313" key="2">
    <source>
        <dbReference type="Proteomes" id="UP001165444"/>
    </source>
</evidence>
<sequence length="58" mass="6816">MNIVKITFKVGQKIYEFGPTGEYEISNLSGEDLMKFKKYFVENYKMIFGISVPTEWII</sequence>